<evidence type="ECO:0000313" key="1">
    <source>
        <dbReference type="EMBL" id="KAJ7387342.1"/>
    </source>
</evidence>
<organism evidence="1 2">
    <name type="scientific">Desmophyllum pertusum</name>
    <dbReference type="NCBI Taxonomy" id="174260"/>
    <lineage>
        <taxon>Eukaryota</taxon>
        <taxon>Metazoa</taxon>
        <taxon>Cnidaria</taxon>
        <taxon>Anthozoa</taxon>
        <taxon>Hexacorallia</taxon>
        <taxon>Scleractinia</taxon>
        <taxon>Caryophylliina</taxon>
        <taxon>Caryophylliidae</taxon>
        <taxon>Desmophyllum</taxon>
    </lineage>
</organism>
<dbReference type="Proteomes" id="UP001163046">
    <property type="component" value="Unassembled WGS sequence"/>
</dbReference>
<evidence type="ECO:0000313" key="2">
    <source>
        <dbReference type="Proteomes" id="UP001163046"/>
    </source>
</evidence>
<comment type="caution">
    <text evidence="1">The sequence shown here is derived from an EMBL/GenBank/DDBJ whole genome shotgun (WGS) entry which is preliminary data.</text>
</comment>
<dbReference type="AlphaFoldDB" id="A0A9X0D4T2"/>
<sequence length="215" mass="24250">MKYTALVIFNDSLTGLLSGGYESNIIMNIFKVYTEFIERGSSASGPRDDRACFSCCAASAREIHQWRGFVVNAFVLSTSQGERDTSMRYHDCVTVICCAFLYHVTWRISLDFIGREQQGGSELRLKSNASSVVRKLRQSQSVIVVLRTCTVVCNYWISKTSLALLHLFCMAISWSISNRKSVGRKCLQPDVLHGKRTTDHSTHVFYGTAFECSVW</sequence>
<gene>
    <name evidence="1" type="ORF">OS493_004333</name>
</gene>
<proteinExistence type="predicted"/>
<keyword evidence="2" id="KW-1185">Reference proteome</keyword>
<name>A0A9X0D4T2_9CNID</name>
<accession>A0A9X0D4T2</accession>
<reference evidence="1" key="1">
    <citation type="submission" date="2023-01" db="EMBL/GenBank/DDBJ databases">
        <title>Genome assembly of the deep-sea coral Lophelia pertusa.</title>
        <authorList>
            <person name="Herrera S."/>
            <person name="Cordes E."/>
        </authorList>
    </citation>
    <scope>NUCLEOTIDE SEQUENCE</scope>
    <source>
        <strain evidence="1">USNM1676648</strain>
        <tissue evidence="1">Polyp</tissue>
    </source>
</reference>
<protein>
    <submittedName>
        <fullName evidence="1">Uncharacterized protein</fullName>
    </submittedName>
</protein>
<dbReference type="EMBL" id="MU825874">
    <property type="protein sequence ID" value="KAJ7387342.1"/>
    <property type="molecule type" value="Genomic_DNA"/>
</dbReference>